<name>A0A9W7FZP1_9STRA</name>
<keyword evidence="3" id="KW-0143">Chaperone</keyword>
<dbReference type="EMBL" id="BRYA01000610">
    <property type="protein sequence ID" value="GMI25460.1"/>
    <property type="molecule type" value="Genomic_DNA"/>
</dbReference>
<dbReference type="OrthoDB" id="5585685at2759"/>
<keyword evidence="2" id="KW-0344">Guanine-nucleotide releasing factor</keyword>
<accession>A0A9W7FZP1</accession>
<evidence type="ECO:0000256" key="1">
    <source>
        <dbReference type="ARBA" id="ARBA00009049"/>
    </source>
</evidence>
<dbReference type="GO" id="GO:0007186">
    <property type="term" value="P:G protein-coupled receptor signaling pathway"/>
    <property type="evidence" value="ECO:0007669"/>
    <property type="project" value="TreeGrafter"/>
</dbReference>
<evidence type="ECO:0000256" key="3">
    <source>
        <dbReference type="ARBA" id="ARBA00023186"/>
    </source>
</evidence>
<reference evidence="5" key="1">
    <citation type="journal article" date="2023" name="Commun. Biol.">
        <title>Genome analysis of Parmales, the sister group of diatoms, reveals the evolutionary specialization of diatoms from phago-mixotrophs to photoautotrophs.</title>
        <authorList>
            <person name="Ban H."/>
            <person name="Sato S."/>
            <person name="Yoshikawa S."/>
            <person name="Yamada K."/>
            <person name="Nakamura Y."/>
            <person name="Ichinomiya M."/>
            <person name="Sato N."/>
            <person name="Blanc-Mathieu R."/>
            <person name="Endo H."/>
            <person name="Kuwata A."/>
            <person name="Ogata H."/>
        </authorList>
    </citation>
    <scope>NUCLEOTIDE SEQUENCE [LARGE SCALE GENOMIC DNA]</scope>
</reference>
<evidence type="ECO:0000313" key="4">
    <source>
        <dbReference type="EMBL" id="GMI25460.1"/>
    </source>
</evidence>
<sequence>MVMPGEFRVFLRMNGCVESIVEHMSWAMECECVERTGGGGWERIVPSMGVVREIVEGDEEARRIVEDMLFPGLKERKGEEEGGTNMEPLNAEPYTVGWKVIKCMTSVEGKLKRAASELAWAVTGGDPKKFVRGTGFGNAVHLLGIKGIVNTPKHDDGKDKGQKGQ</sequence>
<evidence type="ECO:0000313" key="5">
    <source>
        <dbReference type="Proteomes" id="UP001165065"/>
    </source>
</evidence>
<dbReference type="GO" id="GO:0005085">
    <property type="term" value="F:guanyl-nucleotide exchange factor activity"/>
    <property type="evidence" value="ECO:0007669"/>
    <property type="project" value="UniProtKB-KW"/>
</dbReference>
<dbReference type="Pfam" id="PF10165">
    <property type="entry name" value="Ric8"/>
    <property type="match status" value="1"/>
</dbReference>
<dbReference type="AlphaFoldDB" id="A0A9W7FZP1"/>
<evidence type="ECO:0000256" key="2">
    <source>
        <dbReference type="ARBA" id="ARBA00022658"/>
    </source>
</evidence>
<organism evidence="4 5">
    <name type="scientific">Triparma columacea</name>
    <dbReference type="NCBI Taxonomy" id="722753"/>
    <lineage>
        <taxon>Eukaryota</taxon>
        <taxon>Sar</taxon>
        <taxon>Stramenopiles</taxon>
        <taxon>Ochrophyta</taxon>
        <taxon>Bolidophyceae</taxon>
        <taxon>Parmales</taxon>
        <taxon>Triparmaceae</taxon>
        <taxon>Triparma</taxon>
    </lineage>
</organism>
<comment type="caution">
    <text evidence="4">The sequence shown here is derived from an EMBL/GenBank/DDBJ whole genome shotgun (WGS) entry which is preliminary data.</text>
</comment>
<protein>
    <submittedName>
        <fullName evidence="4">Uncharacterized protein</fullName>
    </submittedName>
</protein>
<dbReference type="GO" id="GO:0005737">
    <property type="term" value="C:cytoplasm"/>
    <property type="evidence" value="ECO:0007669"/>
    <property type="project" value="TreeGrafter"/>
</dbReference>
<keyword evidence="5" id="KW-1185">Reference proteome</keyword>
<proteinExistence type="inferred from homology"/>
<comment type="similarity">
    <text evidence="1">Belongs to the synembryn family.</text>
</comment>
<dbReference type="InterPro" id="IPR019318">
    <property type="entry name" value="Gua_nucleotide_exch_fac_Ric8"/>
</dbReference>
<dbReference type="PANTHER" id="PTHR12425">
    <property type="entry name" value="SYNEMBRYN"/>
    <property type="match status" value="1"/>
</dbReference>
<dbReference type="GO" id="GO:0001965">
    <property type="term" value="F:G-protein alpha-subunit binding"/>
    <property type="evidence" value="ECO:0007669"/>
    <property type="project" value="TreeGrafter"/>
</dbReference>
<dbReference type="PANTHER" id="PTHR12425:SF5">
    <property type="entry name" value="SYNEMBRYN"/>
    <property type="match status" value="1"/>
</dbReference>
<dbReference type="Proteomes" id="UP001165065">
    <property type="component" value="Unassembled WGS sequence"/>
</dbReference>
<gene>
    <name evidence="4" type="ORF">TrCOL_g3894</name>
</gene>